<evidence type="ECO:0000256" key="1">
    <source>
        <dbReference type="ARBA" id="ARBA00001947"/>
    </source>
</evidence>
<comment type="subcellular location">
    <subcellularLocation>
        <location evidence="2">Cytoplasm</location>
    </subcellularLocation>
</comment>
<evidence type="ECO:0000256" key="5">
    <source>
        <dbReference type="ARBA" id="ARBA00022833"/>
    </source>
</evidence>
<keyword evidence="11" id="KW-0378">Hydrolase</keyword>
<dbReference type="Pfam" id="PF07973">
    <property type="entry name" value="tRNA_SAD"/>
    <property type="match status" value="1"/>
</dbReference>
<dbReference type="GO" id="GO:0003676">
    <property type="term" value="F:nucleic acid binding"/>
    <property type="evidence" value="ECO:0007669"/>
    <property type="project" value="InterPro"/>
</dbReference>
<keyword evidence="4" id="KW-0479">Metal-binding</keyword>
<proteinExistence type="predicted"/>
<dbReference type="GO" id="GO:0004813">
    <property type="term" value="F:alanine-tRNA ligase activity"/>
    <property type="evidence" value="ECO:0007669"/>
    <property type="project" value="UniProtKB-EC"/>
</dbReference>
<dbReference type="SUPFAM" id="SSF55186">
    <property type="entry name" value="ThrRS/AlaRS common domain"/>
    <property type="match status" value="1"/>
</dbReference>
<comment type="cofactor">
    <cofactor evidence="1">
        <name>Zn(2+)</name>
        <dbReference type="ChEBI" id="CHEBI:29105"/>
    </cofactor>
</comment>
<dbReference type="InterPro" id="IPR051335">
    <property type="entry name" value="Alanyl-tRNA_Editing_Enzymes"/>
</dbReference>
<organism evidence="11 12">
    <name type="scientific">Spirochaeta africana (strain ATCC 700263 / DSM 8902 / Z-7692)</name>
    <dbReference type="NCBI Taxonomy" id="889378"/>
    <lineage>
        <taxon>Bacteria</taxon>
        <taxon>Pseudomonadati</taxon>
        <taxon>Spirochaetota</taxon>
        <taxon>Spirochaetia</taxon>
        <taxon>Spirochaetales</taxon>
        <taxon>Spirochaetaceae</taxon>
        <taxon>Spirochaeta</taxon>
    </lineage>
</organism>
<dbReference type="KEGG" id="sfc:Spiaf_1772"/>
<comment type="catalytic activity">
    <reaction evidence="8">
        <text>tRNA(Ala) + L-alanine + ATP = L-alanyl-tRNA(Ala) + AMP + diphosphate</text>
        <dbReference type="Rhea" id="RHEA:12540"/>
        <dbReference type="Rhea" id="RHEA-COMP:9657"/>
        <dbReference type="Rhea" id="RHEA-COMP:9923"/>
        <dbReference type="ChEBI" id="CHEBI:30616"/>
        <dbReference type="ChEBI" id="CHEBI:33019"/>
        <dbReference type="ChEBI" id="CHEBI:57972"/>
        <dbReference type="ChEBI" id="CHEBI:78442"/>
        <dbReference type="ChEBI" id="CHEBI:78497"/>
        <dbReference type="ChEBI" id="CHEBI:456215"/>
        <dbReference type="EC" id="6.1.1.7"/>
    </reaction>
</comment>
<evidence type="ECO:0000313" key="12">
    <source>
        <dbReference type="Proteomes" id="UP000007383"/>
    </source>
</evidence>
<dbReference type="GO" id="GO:0006419">
    <property type="term" value="P:alanyl-tRNA aminoacylation"/>
    <property type="evidence" value="ECO:0007669"/>
    <property type="project" value="InterPro"/>
</dbReference>
<dbReference type="InterPro" id="IPR018165">
    <property type="entry name" value="Ala-tRNA-synth_IIc_core"/>
</dbReference>
<dbReference type="STRING" id="889378.Spiaf_1772"/>
<name>H9UJY6_SPIAZ</name>
<dbReference type="GO" id="GO:0046872">
    <property type="term" value="F:metal ion binding"/>
    <property type="evidence" value="ECO:0007669"/>
    <property type="project" value="UniProtKB-KW"/>
</dbReference>
<sequence>MDVSAQRTPQMLFYDNQYLKTSTARVVAARAVDAAVAVLELDQTLFYPEGGGQPADRGTIAGMELLDVQKGEDGAVLHTVRVASDTLPAPGSEVRLELNWAHRFAYMQQHSGQHLLSAMLKRTADAGTVSVRQGSETTTIEVDREQLSADQLGQAVRAANAAIQQNLPITAEWVAHTRINQQELRRPTSITGQVRLVRIQDTDCVACAGVHLSSTGELGVIRLVGSERIRGRLRLQFLIGQRAVEEYLYLGEMASDLVQRFSTPVTQLHQQILQLEEKQLELKQELAALQLAQAETISRRIAANGPGELLQDGDPFPEVARQLGKLASTPRLVLAPATAGLRWAMVLPEGSREDVARFMDGFFAERWKGGGKPPLFQGVVAGVEAADPCVQHALAAFPGPAAAD</sequence>
<gene>
    <name evidence="11" type="ordered locus">Spiaf_1772</name>
</gene>
<keyword evidence="5" id="KW-0862">Zinc</keyword>
<dbReference type="GO" id="GO:0005737">
    <property type="term" value="C:cytoplasm"/>
    <property type="evidence" value="ECO:0007669"/>
    <property type="project" value="UniProtKB-SubCell"/>
</dbReference>
<dbReference type="OrthoDB" id="9812949at2"/>
<dbReference type="EMBL" id="CP003282">
    <property type="protein sequence ID" value="AFG37829.1"/>
    <property type="molecule type" value="Genomic_DNA"/>
</dbReference>
<dbReference type="Proteomes" id="UP000007383">
    <property type="component" value="Chromosome"/>
</dbReference>
<dbReference type="InterPro" id="IPR018163">
    <property type="entry name" value="Thr/Ala-tRNA-synth_IIc_edit"/>
</dbReference>
<dbReference type="HOGENOM" id="CLU_004485_7_2_12"/>
<dbReference type="GO" id="GO:0005524">
    <property type="term" value="F:ATP binding"/>
    <property type="evidence" value="ECO:0007669"/>
    <property type="project" value="InterPro"/>
</dbReference>
<comment type="function">
    <text evidence="6">Catalyzes the attachment of alanine to tRNA(Ala) in a two-step reaction: alanine is first activated by ATP to form Ala-AMP and then transferred to the acceptor end of tRNA(Ala). Also edits incorrectly charged Ser-tRNA(Ala) and Gly-tRNA(Ala) via its editing domain.</text>
</comment>
<evidence type="ECO:0000313" key="11">
    <source>
        <dbReference type="EMBL" id="AFG37829.1"/>
    </source>
</evidence>
<keyword evidence="12" id="KW-1185">Reference proteome</keyword>
<keyword evidence="9" id="KW-0175">Coiled coil</keyword>
<dbReference type="Pfam" id="PF01411">
    <property type="entry name" value="tRNA-synt_2c"/>
    <property type="match status" value="1"/>
</dbReference>
<dbReference type="PATRIC" id="fig|889378.3.peg.1761"/>
<dbReference type="PANTHER" id="PTHR43462:SF1">
    <property type="entry name" value="ALANYL-TRNA EDITING PROTEIN AARSD1"/>
    <property type="match status" value="1"/>
</dbReference>
<keyword evidence="11" id="KW-0436">Ligase</keyword>
<feature type="domain" description="Alanyl-transfer RNA synthetases family profile" evidence="10">
    <location>
        <begin position="1"/>
        <end position="249"/>
    </location>
</feature>
<dbReference type="GO" id="GO:0002161">
    <property type="term" value="F:aminoacyl-tRNA deacylase activity"/>
    <property type="evidence" value="ECO:0007669"/>
    <property type="project" value="UniProtKB-ARBA"/>
</dbReference>
<dbReference type="Gene3D" id="3.30.980.10">
    <property type="entry name" value="Threonyl-trna Synthetase, Chain A, domain 2"/>
    <property type="match status" value="1"/>
</dbReference>
<evidence type="ECO:0000256" key="7">
    <source>
        <dbReference type="ARBA" id="ARBA00032577"/>
    </source>
</evidence>
<dbReference type="AlphaFoldDB" id="H9UJY6"/>
<dbReference type="SMART" id="SM00863">
    <property type="entry name" value="tRNA_SAD"/>
    <property type="match status" value="1"/>
</dbReference>
<keyword evidence="11" id="KW-0030">Aminoacyl-tRNA synthetase</keyword>
<dbReference type="InterPro" id="IPR009000">
    <property type="entry name" value="Transl_B-barrel_sf"/>
</dbReference>
<reference evidence="12" key="1">
    <citation type="journal article" date="2013" name="Stand. Genomic Sci.">
        <title>Complete genome sequence of the halophilic bacterium Spirochaeta africana type strain (Z-7692(T)) from the alkaline Lake Magadi in the East African Rift.</title>
        <authorList>
            <person name="Liolos K."/>
            <person name="Abt B."/>
            <person name="Scheuner C."/>
            <person name="Teshima H."/>
            <person name="Held B."/>
            <person name="Lapidus A."/>
            <person name="Nolan M."/>
            <person name="Lucas S."/>
            <person name="Deshpande S."/>
            <person name="Cheng J.F."/>
            <person name="Tapia R."/>
            <person name="Goodwin L.A."/>
            <person name="Pitluck S."/>
            <person name="Pagani I."/>
            <person name="Ivanova N."/>
            <person name="Mavromatis K."/>
            <person name="Mikhailova N."/>
            <person name="Huntemann M."/>
            <person name="Pati A."/>
            <person name="Chen A."/>
            <person name="Palaniappan K."/>
            <person name="Land M."/>
            <person name="Rohde M."/>
            <person name="Tindall B.J."/>
            <person name="Detter J.C."/>
            <person name="Goker M."/>
            <person name="Bristow J."/>
            <person name="Eisen J.A."/>
            <person name="Markowitz V."/>
            <person name="Hugenholtz P."/>
            <person name="Woyke T."/>
            <person name="Klenk H.P."/>
            <person name="Kyrpides N.C."/>
        </authorList>
    </citation>
    <scope>NUCLEOTIDE SEQUENCE</scope>
    <source>
        <strain evidence="12">ATCC 700263 / DSM 8902 / Z-7692</strain>
    </source>
</reference>
<dbReference type="InterPro" id="IPR012947">
    <property type="entry name" value="tRNA_SAD"/>
</dbReference>
<evidence type="ECO:0000256" key="2">
    <source>
        <dbReference type="ARBA" id="ARBA00004496"/>
    </source>
</evidence>
<evidence type="ECO:0000259" key="10">
    <source>
        <dbReference type="PROSITE" id="PS50860"/>
    </source>
</evidence>
<dbReference type="eggNOG" id="COG0013">
    <property type="taxonomic scope" value="Bacteria"/>
</dbReference>
<feature type="coiled-coil region" evidence="9">
    <location>
        <begin position="265"/>
        <end position="295"/>
    </location>
</feature>
<evidence type="ECO:0000256" key="4">
    <source>
        <dbReference type="ARBA" id="ARBA00022723"/>
    </source>
</evidence>
<dbReference type="Gene3D" id="2.40.30.130">
    <property type="match status" value="1"/>
</dbReference>
<accession>H9UJY6</accession>
<dbReference type="PROSITE" id="PS50860">
    <property type="entry name" value="AA_TRNA_LIGASE_II_ALA"/>
    <property type="match status" value="1"/>
</dbReference>
<evidence type="ECO:0000256" key="3">
    <source>
        <dbReference type="ARBA" id="ARBA00017959"/>
    </source>
</evidence>
<evidence type="ECO:0000256" key="6">
    <source>
        <dbReference type="ARBA" id="ARBA00024779"/>
    </source>
</evidence>
<evidence type="ECO:0000256" key="9">
    <source>
        <dbReference type="SAM" id="Coils"/>
    </source>
</evidence>
<protein>
    <recommendedName>
        <fullName evidence="3">Alanine--tRNA ligase</fullName>
    </recommendedName>
    <alternativeName>
        <fullName evidence="7">Alanyl-tRNA synthetase</fullName>
    </alternativeName>
</protein>
<dbReference type="PANTHER" id="PTHR43462">
    <property type="entry name" value="ALANYL-TRNA EDITING PROTEIN"/>
    <property type="match status" value="1"/>
</dbReference>
<evidence type="ECO:0000256" key="8">
    <source>
        <dbReference type="ARBA" id="ARBA00048300"/>
    </source>
</evidence>
<dbReference type="InterPro" id="IPR018164">
    <property type="entry name" value="Ala-tRNA-synth_IIc_N"/>
</dbReference>
<dbReference type="SUPFAM" id="SSF50447">
    <property type="entry name" value="Translation proteins"/>
    <property type="match status" value="1"/>
</dbReference>